<dbReference type="Pfam" id="PF13715">
    <property type="entry name" value="CarbopepD_reg_2"/>
    <property type="match status" value="1"/>
</dbReference>
<keyword evidence="3 8" id="KW-1134">Transmembrane beta strand</keyword>
<dbReference type="RefSeq" id="WP_014782034.1">
    <property type="nucleotide sequence ID" value="NC_018013.1"/>
</dbReference>
<keyword evidence="7 8" id="KW-0998">Cell outer membrane</keyword>
<evidence type="ECO:0000256" key="2">
    <source>
        <dbReference type="ARBA" id="ARBA00022448"/>
    </source>
</evidence>
<dbReference type="AlphaFoldDB" id="I3YUV8"/>
<dbReference type="PATRIC" id="fig|746697.3.peg.1299"/>
<evidence type="ECO:0000256" key="3">
    <source>
        <dbReference type="ARBA" id="ARBA00022452"/>
    </source>
</evidence>
<gene>
    <name evidence="13" type="ordered locus">Aeqsu_1283</name>
</gene>
<comment type="subcellular location">
    <subcellularLocation>
        <location evidence="1 8">Cell outer membrane</location>
        <topology evidence="1 8">Multi-pass membrane protein</topology>
    </subcellularLocation>
</comment>
<dbReference type="GO" id="GO:0044718">
    <property type="term" value="P:siderophore transmembrane transport"/>
    <property type="evidence" value="ECO:0007669"/>
    <property type="project" value="TreeGrafter"/>
</dbReference>
<accession>I3YUV8</accession>
<evidence type="ECO:0000256" key="7">
    <source>
        <dbReference type="ARBA" id="ARBA00023237"/>
    </source>
</evidence>
<evidence type="ECO:0000256" key="4">
    <source>
        <dbReference type="ARBA" id="ARBA00022692"/>
    </source>
</evidence>
<evidence type="ECO:0000256" key="6">
    <source>
        <dbReference type="ARBA" id="ARBA00023136"/>
    </source>
</evidence>
<evidence type="ECO:0000256" key="1">
    <source>
        <dbReference type="ARBA" id="ARBA00004571"/>
    </source>
</evidence>
<dbReference type="PANTHER" id="PTHR30069:SF57">
    <property type="entry name" value="TONB-DEPENDENT RECEPTOR"/>
    <property type="match status" value="1"/>
</dbReference>
<dbReference type="InterPro" id="IPR012910">
    <property type="entry name" value="Plug_dom"/>
</dbReference>
<dbReference type="GO" id="GO:0015344">
    <property type="term" value="F:siderophore uptake transmembrane transporter activity"/>
    <property type="evidence" value="ECO:0007669"/>
    <property type="project" value="TreeGrafter"/>
</dbReference>
<dbReference type="Pfam" id="PF00593">
    <property type="entry name" value="TonB_dep_Rec_b-barrel"/>
    <property type="match status" value="1"/>
</dbReference>
<organism evidence="13 14">
    <name type="scientific">Aequorivita sublithincola (strain DSM 14238 / LMG 21431 / ACAM 643 / 9-3)</name>
    <dbReference type="NCBI Taxonomy" id="746697"/>
    <lineage>
        <taxon>Bacteria</taxon>
        <taxon>Pseudomonadati</taxon>
        <taxon>Bacteroidota</taxon>
        <taxon>Flavobacteriia</taxon>
        <taxon>Flavobacteriales</taxon>
        <taxon>Flavobacteriaceae</taxon>
        <taxon>Aequorivita</taxon>
    </lineage>
</organism>
<sequence>MKYMIYFFLFSATTASAQIDKTQISGTVTTEGKPVPFANVYVKGGSQGASADGKGEYEFSVDAGKITLVAQSQGYRSEIQTITINNGESKIVNFSLSESNEELDQVVVTGTRTEKKRTDSPVIVNLINSKTLEQVVATDLSEGLRFQPGLRVEKDCQTCNYTQIRMNGLQGGYSQILINGRPIFSRLTGLYGLEQIPVNMIERIEVVRGGVSALYGSSAIGGTVNVITKIPKQNNYSVSYNYENIDGSADQNLLNGNATVVSKDYNAGANFFVSNRRRAAYDANGDNFSEMPELKDNSFGVNAFYLPTENSKLELSVSSLYEYRFGGEIVEKPAYLAQQSEERTHNVLMGSLDYQINFNEDKSSLILYYGGQRTDRDHYTGIIPDGEVEQQAFFAAPPYGVSEVTTHQGGAQFNNKFDDFLGGKTVLTGGAEYVYDDVFDEIESYNYLTDQTTKNLGLFVQNDWDITESLNFLSGFRIDKHNLVDHAIFSPRVSVLYKLKETTQFRLGWGTGFRAPQAFDTDLHIAFAAGGVSRISLADNLIEEKSNSFTASVNYDKASEHFIYGYTFEGFYTHLNDAFYLFPLGEDEFGERFEKRNGSGATVKGITLEARANFDYLVEMEAGYTIQSSLFDDAVENIEGLAANREFLRTPTIYGYATLTYTPTKKLSASANLVYTGSMDIVHVAGENTGQDVDEYYKTSSFTEVSLRLGYTFNIPKVSSGVELYGGVKNITNSYQNDFDFGKNRDSNYVYGPGAPRTVFVGLKIKSL</sequence>
<keyword evidence="13" id="KW-0675">Receptor</keyword>
<dbReference type="KEGG" id="asl:Aeqsu_1283"/>
<keyword evidence="5 9" id="KW-0798">TonB box</keyword>
<evidence type="ECO:0000256" key="9">
    <source>
        <dbReference type="RuleBase" id="RU003357"/>
    </source>
</evidence>
<dbReference type="InterPro" id="IPR037066">
    <property type="entry name" value="Plug_dom_sf"/>
</dbReference>
<feature type="domain" description="TonB-dependent receptor plug" evidence="12">
    <location>
        <begin position="118"/>
        <end position="223"/>
    </location>
</feature>
<keyword evidence="14" id="KW-1185">Reference proteome</keyword>
<evidence type="ECO:0000313" key="13">
    <source>
        <dbReference type="EMBL" id="AFL80776.1"/>
    </source>
</evidence>
<feature type="signal peptide" evidence="10">
    <location>
        <begin position="1"/>
        <end position="17"/>
    </location>
</feature>
<dbReference type="Pfam" id="PF07715">
    <property type="entry name" value="Plug"/>
    <property type="match status" value="1"/>
</dbReference>
<evidence type="ECO:0000256" key="10">
    <source>
        <dbReference type="SAM" id="SignalP"/>
    </source>
</evidence>
<dbReference type="EMBL" id="CP003280">
    <property type="protein sequence ID" value="AFL80776.1"/>
    <property type="molecule type" value="Genomic_DNA"/>
</dbReference>
<dbReference type="InterPro" id="IPR008969">
    <property type="entry name" value="CarboxyPept-like_regulatory"/>
</dbReference>
<dbReference type="HOGENOM" id="CLU_012669_1_0_10"/>
<name>I3YUV8_AEQSU</name>
<keyword evidence="6 8" id="KW-0472">Membrane</keyword>
<evidence type="ECO:0000256" key="8">
    <source>
        <dbReference type="PROSITE-ProRule" id="PRU01360"/>
    </source>
</evidence>
<evidence type="ECO:0000259" key="12">
    <source>
        <dbReference type="Pfam" id="PF07715"/>
    </source>
</evidence>
<dbReference type="PANTHER" id="PTHR30069">
    <property type="entry name" value="TONB-DEPENDENT OUTER MEMBRANE RECEPTOR"/>
    <property type="match status" value="1"/>
</dbReference>
<keyword evidence="10" id="KW-0732">Signal</keyword>
<dbReference type="InterPro" id="IPR036942">
    <property type="entry name" value="Beta-barrel_TonB_sf"/>
</dbReference>
<keyword evidence="4 8" id="KW-0812">Transmembrane</keyword>
<dbReference type="Gene3D" id="2.60.40.1120">
    <property type="entry name" value="Carboxypeptidase-like, regulatory domain"/>
    <property type="match status" value="1"/>
</dbReference>
<reference evidence="13 14" key="1">
    <citation type="submission" date="2012-06" db="EMBL/GenBank/DDBJ databases">
        <title>The complete genome of Aequorivita sublithincola DSM 14238.</title>
        <authorList>
            <consortium name="US DOE Joint Genome Institute (JGI-PGF)"/>
            <person name="Lucas S."/>
            <person name="Copeland A."/>
            <person name="Lapidus A."/>
            <person name="Goodwin L."/>
            <person name="Pitluck S."/>
            <person name="Peters L."/>
            <person name="Munk A.C.C."/>
            <person name="Kyrpides N."/>
            <person name="Mavromatis K."/>
            <person name="Pagani I."/>
            <person name="Ivanova N."/>
            <person name="Ovchinnikova G."/>
            <person name="Zeytun A."/>
            <person name="Detter J.C."/>
            <person name="Han C."/>
            <person name="Land M."/>
            <person name="Hauser L."/>
            <person name="Markowitz V."/>
            <person name="Cheng J.-F."/>
            <person name="Hugenholtz P."/>
            <person name="Woyke T."/>
            <person name="Wu D."/>
            <person name="Tindall B."/>
            <person name="Faehnrich R."/>
            <person name="Brambilla E."/>
            <person name="Klenk H.-P."/>
            <person name="Eisen J.A."/>
        </authorList>
    </citation>
    <scope>NUCLEOTIDE SEQUENCE [LARGE SCALE GENOMIC DNA]</scope>
    <source>
        <strain evidence="14">DSM 14238 / LMG 21431 / ACAM 643 / 9-3</strain>
    </source>
</reference>
<keyword evidence="2 8" id="KW-0813">Transport</keyword>
<evidence type="ECO:0000313" key="14">
    <source>
        <dbReference type="Proteomes" id="UP000006049"/>
    </source>
</evidence>
<protein>
    <submittedName>
        <fullName evidence="13">Outer membrane receptor for ferrienterochelin and colicins</fullName>
    </submittedName>
</protein>
<dbReference type="STRING" id="746697.Aeqsu_1283"/>
<dbReference type="InterPro" id="IPR039426">
    <property type="entry name" value="TonB-dep_rcpt-like"/>
</dbReference>
<dbReference type="SUPFAM" id="SSF56935">
    <property type="entry name" value="Porins"/>
    <property type="match status" value="1"/>
</dbReference>
<dbReference type="Gene3D" id="2.40.170.20">
    <property type="entry name" value="TonB-dependent receptor, beta-barrel domain"/>
    <property type="match status" value="1"/>
</dbReference>
<feature type="chain" id="PRO_5003684174" evidence="10">
    <location>
        <begin position="18"/>
        <end position="768"/>
    </location>
</feature>
<evidence type="ECO:0000256" key="5">
    <source>
        <dbReference type="ARBA" id="ARBA00023077"/>
    </source>
</evidence>
<dbReference type="PROSITE" id="PS52016">
    <property type="entry name" value="TONB_DEPENDENT_REC_3"/>
    <property type="match status" value="1"/>
</dbReference>
<dbReference type="GO" id="GO:0009279">
    <property type="term" value="C:cell outer membrane"/>
    <property type="evidence" value="ECO:0007669"/>
    <property type="project" value="UniProtKB-SubCell"/>
</dbReference>
<feature type="domain" description="TonB-dependent receptor-like beta-barrel" evidence="11">
    <location>
        <begin position="345"/>
        <end position="731"/>
    </location>
</feature>
<dbReference type="eggNOG" id="COG4771">
    <property type="taxonomic scope" value="Bacteria"/>
</dbReference>
<comment type="similarity">
    <text evidence="8 9">Belongs to the TonB-dependent receptor family.</text>
</comment>
<dbReference type="SUPFAM" id="SSF49464">
    <property type="entry name" value="Carboxypeptidase regulatory domain-like"/>
    <property type="match status" value="1"/>
</dbReference>
<proteinExistence type="inferred from homology"/>
<evidence type="ECO:0000259" key="11">
    <source>
        <dbReference type="Pfam" id="PF00593"/>
    </source>
</evidence>
<dbReference type="InterPro" id="IPR000531">
    <property type="entry name" value="Beta-barrel_TonB"/>
</dbReference>
<dbReference type="Gene3D" id="2.170.130.10">
    <property type="entry name" value="TonB-dependent receptor, plug domain"/>
    <property type="match status" value="1"/>
</dbReference>
<dbReference type="Proteomes" id="UP000006049">
    <property type="component" value="Chromosome"/>
</dbReference>